<proteinExistence type="predicted"/>
<evidence type="ECO:0000313" key="2">
    <source>
        <dbReference type="Proteomes" id="UP000431264"/>
    </source>
</evidence>
<keyword evidence="2" id="KW-1185">Reference proteome</keyword>
<name>A0A6I4IDR7_9FLAO</name>
<comment type="caution">
    <text evidence="1">The sequence shown here is derived from an EMBL/GenBank/DDBJ whole genome shotgun (WGS) entry which is preliminary data.</text>
</comment>
<reference evidence="2" key="1">
    <citation type="submission" date="2019-05" db="EMBL/GenBank/DDBJ databases">
        <title>Flavobacterium profundi sp. nov., isolated from a deep-sea seamount.</title>
        <authorList>
            <person name="Zhang D.-C."/>
        </authorList>
    </citation>
    <scope>NUCLEOTIDE SEQUENCE [LARGE SCALE GENOMIC DNA]</scope>
    <source>
        <strain evidence="2">TP390</strain>
    </source>
</reference>
<accession>A0A6I4IDR7</accession>
<organism evidence="1 2">
    <name type="scientific">Flavobacterium profundi</name>
    <dbReference type="NCBI Taxonomy" id="1774945"/>
    <lineage>
        <taxon>Bacteria</taxon>
        <taxon>Pseudomonadati</taxon>
        <taxon>Bacteroidota</taxon>
        <taxon>Flavobacteriia</taxon>
        <taxon>Flavobacteriales</taxon>
        <taxon>Flavobacteriaceae</taxon>
        <taxon>Flavobacterium</taxon>
    </lineage>
</organism>
<sequence>MGTHIDCIIPKEKSYSVAEIKSKLKSVYNRLQSEYLHLEENGSFTKKPNGDWWILLVPSEYENPEYITGEGDSFRIDIYEKVIHIGCVERFSSLYLEDKNISSELFKIINEIGKAFRKSDELLLAAGGFGDTDHILEMAFLEEADFNEICKKMYDLHGIPATTLTALKDKSWFLKK</sequence>
<dbReference type="AlphaFoldDB" id="A0A6I4IDR7"/>
<dbReference type="EMBL" id="WQLW01000001">
    <property type="protein sequence ID" value="MVO07754.1"/>
    <property type="molecule type" value="Genomic_DNA"/>
</dbReference>
<dbReference type="Proteomes" id="UP000431264">
    <property type="component" value="Unassembled WGS sequence"/>
</dbReference>
<evidence type="ECO:0000313" key="1">
    <source>
        <dbReference type="EMBL" id="MVO07754.1"/>
    </source>
</evidence>
<protein>
    <submittedName>
        <fullName evidence="1">Uncharacterized protein</fullName>
    </submittedName>
</protein>
<dbReference type="OrthoDB" id="1372099at2"/>
<gene>
    <name evidence="1" type="ORF">GOQ30_01085</name>
</gene>